<dbReference type="InterPro" id="IPR006076">
    <property type="entry name" value="FAD-dep_OxRdtase"/>
</dbReference>
<dbReference type="PANTHER" id="PTHR13847:SF287">
    <property type="entry name" value="FAD-DEPENDENT OXIDOREDUCTASE DOMAIN-CONTAINING PROTEIN 1"/>
    <property type="match status" value="1"/>
</dbReference>
<feature type="domain" description="FAD dependent oxidoreductase" evidence="3">
    <location>
        <begin position="33"/>
        <end position="370"/>
    </location>
</feature>
<sequence length="416" mass="43277">MCGVRNAPAIVDPDDGERGGRRSERVSMTDSSDILIIGGGIAGLSLAAALGDRASVRLLEQEQGLAHHTSSRSARQMQPSYGPEPVRVLTEVSIGLVREIEARLGAPLLRPRPLYWLALDDAVDLEPLRAAIPGLRRVAAAEPGSRLPILRAERVRDALLDPLAQEVDVPRLLDWYAGEARRAGTEIVTDARVSALTRHGELWTATVGDGPDARTFSAPIVVNAAGAWADQVAALAGVGPAGLVPLRRTVALARLDAAIDPDWPMVNDAGGSLYFRPDGDRLLSSALEDTPAEPHDAQPLPEVVARVTERLAAVVTPRVEFERAWTGLRTGAPDGVPVVGFDSEVPGFYWLAGQSGYGIQTSAAFGALAAADLLDLPLDAAVAAGGAAVAPSAAAAAFGALAPGRFGDAALRGSAA</sequence>
<feature type="region of interest" description="Disordered" evidence="2">
    <location>
        <begin position="1"/>
        <end position="26"/>
    </location>
</feature>
<keyword evidence="1" id="KW-0560">Oxidoreductase</keyword>
<evidence type="ECO:0000256" key="1">
    <source>
        <dbReference type="ARBA" id="ARBA00023002"/>
    </source>
</evidence>
<evidence type="ECO:0000256" key="2">
    <source>
        <dbReference type="SAM" id="MobiDB-lite"/>
    </source>
</evidence>
<reference evidence="4" key="2">
    <citation type="submission" date="2023-12" db="EMBL/GenBank/DDBJ databases">
        <authorList>
            <person name="Sun Q."/>
            <person name="Inoue M."/>
        </authorList>
    </citation>
    <scope>NUCLEOTIDE SEQUENCE</scope>
    <source>
        <strain evidence="4">JCM 17590</strain>
    </source>
</reference>
<dbReference type="InterPro" id="IPR036188">
    <property type="entry name" value="FAD/NAD-bd_sf"/>
</dbReference>
<keyword evidence="5" id="KW-1185">Reference proteome</keyword>
<gene>
    <name evidence="4" type="ORF">GCM10022286_31970</name>
</gene>
<dbReference type="SUPFAM" id="SSF51905">
    <property type="entry name" value="FAD/NAD(P)-binding domain"/>
    <property type="match status" value="1"/>
</dbReference>
<evidence type="ECO:0000313" key="4">
    <source>
        <dbReference type="EMBL" id="GAA4166771.1"/>
    </source>
</evidence>
<name>A0ABP7ZP18_9MICO</name>
<feature type="compositionally biased region" description="Basic and acidic residues" evidence="2">
    <location>
        <begin position="16"/>
        <end position="26"/>
    </location>
</feature>
<accession>A0ABP7ZP18</accession>
<dbReference type="Pfam" id="PF01266">
    <property type="entry name" value="DAO"/>
    <property type="match status" value="1"/>
</dbReference>
<proteinExistence type="predicted"/>
<dbReference type="PANTHER" id="PTHR13847">
    <property type="entry name" value="SARCOSINE DEHYDROGENASE-RELATED"/>
    <property type="match status" value="1"/>
</dbReference>
<comment type="caution">
    <text evidence="4">The sequence shown here is derived from an EMBL/GenBank/DDBJ whole genome shotgun (WGS) entry which is preliminary data.</text>
</comment>
<dbReference type="EMBL" id="BAABBV010000002">
    <property type="protein sequence ID" value="GAA4166771.1"/>
    <property type="molecule type" value="Genomic_DNA"/>
</dbReference>
<dbReference type="Gene3D" id="3.30.9.10">
    <property type="entry name" value="D-Amino Acid Oxidase, subunit A, domain 2"/>
    <property type="match status" value="1"/>
</dbReference>
<organism evidence="4 5">
    <name type="scientific">Gryllotalpicola daejeonensis</name>
    <dbReference type="NCBI Taxonomy" id="993087"/>
    <lineage>
        <taxon>Bacteria</taxon>
        <taxon>Bacillati</taxon>
        <taxon>Actinomycetota</taxon>
        <taxon>Actinomycetes</taxon>
        <taxon>Micrococcales</taxon>
        <taxon>Microbacteriaceae</taxon>
        <taxon>Gryllotalpicola</taxon>
    </lineage>
</organism>
<evidence type="ECO:0000259" key="3">
    <source>
        <dbReference type="Pfam" id="PF01266"/>
    </source>
</evidence>
<dbReference type="Proteomes" id="UP001415169">
    <property type="component" value="Unassembled WGS sequence"/>
</dbReference>
<protein>
    <submittedName>
        <fullName evidence="4">FAD-dependent oxidoreductase</fullName>
    </submittedName>
</protein>
<evidence type="ECO:0000313" key="5">
    <source>
        <dbReference type="Proteomes" id="UP001415169"/>
    </source>
</evidence>
<reference evidence="4" key="1">
    <citation type="journal article" date="2014" name="Int. J. Syst. Evol. Microbiol.">
        <title>Complete genome of a new Firmicutes species belonging to the dominant human colonic microbiota ('Ruminococcus bicirculans') reveals two chromosomes and a selective capacity to utilize plant glucans.</title>
        <authorList>
            <consortium name="NISC Comparative Sequencing Program"/>
            <person name="Wegmann U."/>
            <person name="Louis P."/>
            <person name="Goesmann A."/>
            <person name="Henrissat B."/>
            <person name="Duncan S.H."/>
            <person name="Flint H.J."/>
        </authorList>
    </citation>
    <scope>NUCLEOTIDE SEQUENCE</scope>
    <source>
        <strain evidence="4">JCM 17590</strain>
    </source>
</reference>
<dbReference type="Gene3D" id="3.50.50.60">
    <property type="entry name" value="FAD/NAD(P)-binding domain"/>
    <property type="match status" value="1"/>
</dbReference>